<evidence type="ECO:0000313" key="5">
    <source>
        <dbReference type="Proteomes" id="UP000295252"/>
    </source>
</evidence>
<dbReference type="STRING" id="49390.A0A068TNI2"/>
<dbReference type="Proteomes" id="UP000295252">
    <property type="component" value="Chromosome VI"/>
</dbReference>
<dbReference type="PANTHER" id="PTHR32295">
    <property type="entry name" value="IQ-DOMAIN 5-RELATED"/>
    <property type="match status" value="1"/>
</dbReference>
<sequence>MGASAKWIKSLISLKKTQSCDHEKGSGKSKKWKLWRTTSGGLSVMSRGVKRGGRTPESEESESSSCGYESAMAAAVATVARAPHIDFSVLRQEWAAIRIQTVFRAFLAKRALRALKALVRLQAIFRGRQVRKQAAVTLRCMQALVRVQARVRANCIQTSLDGQSLKNCVSENEDQADMIKQAENGWCDSRGTVEEVRTKLQMKQEGAVKRERAIAYALAQRQSRRKPYSNRALSGDSMNKHNSGLSWLERWMATKPWESRLMEEFHTSSLDMTPISSKYDRDSVGSFSNSLENDSVKIRRNKVSTRISARPSTDDKLIRTSSDPSSGCLYDESTTSTSSLSTSETPGSNEAPVDGYGIKLSFMNATESIKAKQRASPYQSRSMQMRSADNLQFYRKPSSFSGSINRRSADSDLHSVQLCKDLYPPVQLGKYNRMRS</sequence>
<dbReference type="PANTHER" id="PTHR32295:SF126">
    <property type="entry name" value="PROTEIN IQ-DOMAIN 8"/>
    <property type="match status" value="1"/>
</dbReference>
<dbReference type="AlphaFoldDB" id="A0A068TNI2"/>
<feature type="compositionally biased region" description="Low complexity" evidence="3">
    <location>
        <begin position="332"/>
        <end position="345"/>
    </location>
</feature>
<keyword evidence="1" id="KW-0112">Calmodulin-binding</keyword>
<dbReference type="OMA" id="MNWTKSA"/>
<evidence type="ECO:0000256" key="1">
    <source>
        <dbReference type="ARBA" id="ARBA00022860"/>
    </source>
</evidence>
<name>A0A068TNI2_COFCA</name>
<keyword evidence="5" id="KW-1185">Reference proteome</keyword>
<evidence type="ECO:0000256" key="2">
    <source>
        <dbReference type="ARBA" id="ARBA00024341"/>
    </source>
</evidence>
<gene>
    <name evidence="4" type="ORF">GSCOC_T00021834001</name>
</gene>
<reference evidence="5" key="1">
    <citation type="journal article" date="2014" name="Science">
        <title>The coffee genome provides insight into the convergent evolution of caffeine biosynthesis.</title>
        <authorList>
            <person name="Denoeud F."/>
            <person name="Carretero-Paulet L."/>
            <person name="Dereeper A."/>
            <person name="Droc G."/>
            <person name="Guyot R."/>
            <person name="Pietrella M."/>
            <person name="Zheng C."/>
            <person name="Alberti A."/>
            <person name="Anthony F."/>
            <person name="Aprea G."/>
            <person name="Aury J.M."/>
            <person name="Bento P."/>
            <person name="Bernard M."/>
            <person name="Bocs S."/>
            <person name="Campa C."/>
            <person name="Cenci A."/>
            <person name="Combes M.C."/>
            <person name="Crouzillat D."/>
            <person name="Da Silva C."/>
            <person name="Daddiego L."/>
            <person name="De Bellis F."/>
            <person name="Dussert S."/>
            <person name="Garsmeur O."/>
            <person name="Gayraud T."/>
            <person name="Guignon V."/>
            <person name="Jahn K."/>
            <person name="Jamilloux V."/>
            <person name="Joet T."/>
            <person name="Labadie K."/>
            <person name="Lan T."/>
            <person name="Leclercq J."/>
            <person name="Lepelley M."/>
            <person name="Leroy T."/>
            <person name="Li L.T."/>
            <person name="Librado P."/>
            <person name="Lopez L."/>
            <person name="Munoz A."/>
            <person name="Noel B."/>
            <person name="Pallavicini A."/>
            <person name="Perrotta G."/>
            <person name="Poncet V."/>
            <person name="Pot D."/>
            <person name="Priyono X."/>
            <person name="Rigoreau M."/>
            <person name="Rouard M."/>
            <person name="Rozas J."/>
            <person name="Tranchant-Dubreuil C."/>
            <person name="VanBuren R."/>
            <person name="Zhang Q."/>
            <person name="Andrade A.C."/>
            <person name="Argout X."/>
            <person name="Bertrand B."/>
            <person name="de Kochko A."/>
            <person name="Graziosi G."/>
            <person name="Henry R.J."/>
            <person name="Jayarama X."/>
            <person name="Ming R."/>
            <person name="Nagai C."/>
            <person name="Rounsley S."/>
            <person name="Sankoff D."/>
            <person name="Giuliano G."/>
            <person name="Albert V.A."/>
            <person name="Wincker P."/>
            <person name="Lashermes P."/>
        </authorList>
    </citation>
    <scope>NUCLEOTIDE SEQUENCE [LARGE SCALE GENOMIC DNA]</scope>
    <source>
        <strain evidence="5">cv. DH200-94</strain>
    </source>
</reference>
<dbReference type="FunCoup" id="A0A068TNI2">
    <property type="interactions" value="91"/>
</dbReference>
<dbReference type="PhylomeDB" id="A0A068TNI2"/>
<dbReference type="GO" id="GO:0005516">
    <property type="term" value="F:calmodulin binding"/>
    <property type="evidence" value="ECO:0007669"/>
    <property type="project" value="UniProtKB-KW"/>
</dbReference>
<proteinExistence type="inferred from homology"/>
<dbReference type="Gene3D" id="1.20.5.190">
    <property type="match status" value="1"/>
</dbReference>
<feature type="region of interest" description="Disordered" evidence="3">
    <location>
        <begin position="45"/>
        <end position="64"/>
    </location>
</feature>
<dbReference type="EMBL" id="HG739086">
    <property type="protein sequence ID" value="CDO97895.1"/>
    <property type="molecule type" value="Genomic_DNA"/>
</dbReference>
<feature type="region of interest" description="Disordered" evidence="3">
    <location>
        <begin position="302"/>
        <end position="353"/>
    </location>
</feature>
<accession>A0A068TNI2</accession>
<dbReference type="InParanoid" id="A0A068TNI2"/>
<comment type="similarity">
    <text evidence="2">Belongs to the IQD family.</text>
</comment>
<evidence type="ECO:0008006" key="6">
    <source>
        <dbReference type="Google" id="ProtNLM"/>
    </source>
</evidence>
<protein>
    <recommendedName>
        <fullName evidence="6">DUF4005 domain-containing protein</fullName>
    </recommendedName>
</protein>
<evidence type="ECO:0000313" key="4">
    <source>
        <dbReference type="EMBL" id="CDO97895.1"/>
    </source>
</evidence>
<dbReference type="PROSITE" id="PS50096">
    <property type="entry name" value="IQ"/>
    <property type="match status" value="2"/>
</dbReference>
<organism evidence="4 5">
    <name type="scientific">Coffea canephora</name>
    <name type="common">Robusta coffee</name>
    <dbReference type="NCBI Taxonomy" id="49390"/>
    <lineage>
        <taxon>Eukaryota</taxon>
        <taxon>Viridiplantae</taxon>
        <taxon>Streptophyta</taxon>
        <taxon>Embryophyta</taxon>
        <taxon>Tracheophyta</taxon>
        <taxon>Spermatophyta</taxon>
        <taxon>Magnoliopsida</taxon>
        <taxon>eudicotyledons</taxon>
        <taxon>Gunneridae</taxon>
        <taxon>Pentapetalae</taxon>
        <taxon>asterids</taxon>
        <taxon>lamiids</taxon>
        <taxon>Gentianales</taxon>
        <taxon>Rubiaceae</taxon>
        <taxon>Ixoroideae</taxon>
        <taxon>Gardenieae complex</taxon>
        <taxon>Bertiereae - Coffeeae clade</taxon>
        <taxon>Coffeeae</taxon>
        <taxon>Coffea</taxon>
    </lineage>
</organism>
<dbReference type="Gramene" id="CDO97895">
    <property type="protein sequence ID" value="CDO97895"/>
    <property type="gene ID" value="GSCOC_T00021834001"/>
</dbReference>
<dbReference type="OrthoDB" id="671489at2759"/>
<evidence type="ECO:0000256" key="3">
    <source>
        <dbReference type="SAM" id="MobiDB-lite"/>
    </source>
</evidence>